<evidence type="ECO:0000256" key="1">
    <source>
        <dbReference type="SAM" id="Phobius"/>
    </source>
</evidence>
<evidence type="ECO:0000313" key="3">
    <source>
        <dbReference type="Proteomes" id="UP000241912"/>
    </source>
</evidence>
<reference evidence="2 3" key="1">
    <citation type="submission" date="2018-03" db="EMBL/GenBank/DDBJ databases">
        <title>Draft genome of Nitrosomonas supralitoralis APG5.</title>
        <authorList>
            <person name="Urakawa H."/>
            <person name="Lopez J.V."/>
        </authorList>
    </citation>
    <scope>NUCLEOTIDE SEQUENCE [LARGE SCALE GENOMIC DNA]</scope>
    <source>
        <strain evidence="2 3">APG5</strain>
    </source>
</reference>
<dbReference type="AlphaFoldDB" id="A0A2P7NU18"/>
<organism evidence="2 3">
    <name type="scientific">Nitrosomonas supralitoralis</name>
    <dbReference type="NCBI Taxonomy" id="2116706"/>
    <lineage>
        <taxon>Bacteria</taxon>
        <taxon>Pseudomonadati</taxon>
        <taxon>Pseudomonadota</taxon>
        <taxon>Betaproteobacteria</taxon>
        <taxon>Nitrosomonadales</taxon>
        <taxon>Nitrosomonadaceae</taxon>
        <taxon>Nitrosomonas</taxon>
    </lineage>
</organism>
<gene>
    <name evidence="2" type="ORF">C7H79_10715</name>
</gene>
<sequence>METRELIKAPQLILVYAITVLYTITFTLAAVVTTSTGHAIGSPQDMHQIAKMEPNNLNYPQVIRNGSSG</sequence>
<protein>
    <submittedName>
        <fullName evidence="2">Uncharacterized protein</fullName>
    </submittedName>
</protein>
<evidence type="ECO:0000313" key="2">
    <source>
        <dbReference type="EMBL" id="PSJ16964.1"/>
    </source>
</evidence>
<feature type="transmembrane region" description="Helical" evidence="1">
    <location>
        <begin position="12"/>
        <end position="32"/>
    </location>
</feature>
<name>A0A2P7NU18_9PROT</name>
<keyword evidence="1" id="KW-1133">Transmembrane helix</keyword>
<dbReference type="OrthoDB" id="8548348at2"/>
<keyword evidence="1" id="KW-0812">Transmembrane</keyword>
<keyword evidence="3" id="KW-1185">Reference proteome</keyword>
<dbReference type="EMBL" id="PXXU01000031">
    <property type="protein sequence ID" value="PSJ16964.1"/>
    <property type="molecule type" value="Genomic_DNA"/>
</dbReference>
<dbReference type="RefSeq" id="WP_106707264.1">
    <property type="nucleotide sequence ID" value="NZ_PXXU01000031.1"/>
</dbReference>
<dbReference type="Proteomes" id="UP000241912">
    <property type="component" value="Unassembled WGS sequence"/>
</dbReference>
<comment type="caution">
    <text evidence="2">The sequence shown here is derived from an EMBL/GenBank/DDBJ whole genome shotgun (WGS) entry which is preliminary data.</text>
</comment>
<keyword evidence="1" id="KW-0472">Membrane</keyword>
<accession>A0A2P7NU18</accession>
<proteinExistence type="predicted"/>